<dbReference type="EMBL" id="BAAALF010000027">
    <property type="protein sequence ID" value="GAA1230864.1"/>
    <property type="molecule type" value="Genomic_DNA"/>
</dbReference>
<evidence type="ECO:0000256" key="3">
    <source>
        <dbReference type="SAM" id="Phobius"/>
    </source>
</evidence>
<evidence type="ECO:0000313" key="5">
    <source>
        <dbReference type="Proteomes" id="UP001500037"/>
    </source>
</evidence>
<evidence type="ECO:0000313" key="4">
    <source>
        <dbReference type="EMBL" id="GAA1230864.1"/>
    </source>
</evidence>
<gene>
    <name evidence="4" type="ORF">GCM10009665_21580</name>
</gene>
<evidence type="ECO:0000256" key="2">
    <source>
        <dbReference type="SAM" id="MobiDB-lite"/>
    </source>
</evidence>
<evidence type="ECO:0000256" key="1">
    <source>
        <dbReference type="ARBA" id="ARBA00022801"/>
    </source>
</evidence>
<accession>A0ABN1W4H0</accession>
<keyword evidence="3" id="KW-0472">Membrane</keyword>
<dbReference type="SUPFAM" id="SSF63817">
    <property type="entry name" value="Sortase"/>
    <property type="match status" value="1"/>
</dbReference>
<keyword evidence="3" id="KW-0812">Transmembrane</keyword>
<name>A0ABN1W4H0_9ACTN</name>
<feature type="transmembrane region" description="Helical" evidence="3">
    <location>
        <begin position="289"/>
        <end position="307"/>
    </location>
</feature>
<dbReference type="Pfam" id="PF04203">
    <property type="entry name" value="Sortase"/>
    <property type="match status" value="1"/>
</dbReference>
<keyword evidence="3" id="KW-1133">Transmembrane helix</keyword>
<dbReference type="InterPro" id="IPR023365">
    <property type="entry name" value="Sortase_dom-sf"/>
</dbReference>
<dbReference type="InterPro" id="IPR005754">
    <property type="entry name" value="Sortase"/>
</dbReference>
<feature type="compositionally biased region" description="Pro residues" evidence="2">
    <location>
        <begin position="13"/>
        <end position="31"/>
    </location>
</feature>
<sequence length="318" mass="32468">MTSTVLTKAPPASSRPPPPPPPPPPPAPGPRPGGAHRPDTAQLVGAGLTILATLLLGLVLDLGPVGAIQHLRDNDTGYAQLRETLAKGTTPIGQRDNTGKAVTPGTPVALLEIPQLGLREVVRQGTAGDVLAAGPGHRRDSPMPGQAGTSVLLGRQAGFGGPFGSIGQLRPSETFTVTTGQGVHTFRVLDVRRAGDPVPDPPAAGAGRLLLVTGDGPAFEPSGVLLVDADLVTDVQDADPRPLTAAALPAAERSMGTDPAAWVPLVLWGEGLLLAVVGLTLLRARWGRAQSWVVGVPVLAAFGLAVADQVARLLPNLI</sequence>
<dbReference type="Gene3D" id="2.40.260.10">
    <property type="entry name" value="Sortase"/>
    <property type="match status" value="1"/>
</dbReference>
<protein>
    <submittedName>
        <fullName evidence="4">Sortase</fullName>
    </submittedName>
</protein>
<comment type="caution">
    <text evidence="4">The sequence shown here is derived from an EMBL/GenBank/DDBJ whole genome shotgun (WGS) entry which is preliminary data.</text>
</comment>
<dbReference type="Proteomes" id="UP001500037">
    <property type="component" value="Unassembled WGS sequence"/>
</dbReference>
<reference evidence="4 5" key="1">
    <citation type="journal article" date="2019" name="Int. J. Syst. Evol. Microbiol.">
        <title>The Global Catalogue of Microorganisms (GCM) 10K type strain sequencing project: providing services to taxonomists for standard genome sequencing and annotation.</title>
        <authorList>
            <consortium name="The Broad Institute Genomics Platform"/>
            <consortium name="The Broad Institute Genome Sequencing Center for Infectious Disease"/>
            <person name="Wu L."/>
            <person name="Ma J."/>
        </authorList>
    </citation>
    <scope>NUCLEOTIDE SEQUENCE [LARGE SCALE GENOMIC DNA]</scope>
    <source>
        <strain evidence="4 5">JCM 13004</strain>
    </source>
</reference>
<keyword evidence="1" id="KW-0378">Hydrolase</keyword>
<feature type="region of interest" description="Disordered" evidence="2">
    <location>
        <begin position="1"/>
        <end position="39"/>
    </location>
</feature>
<keyword evidence="5" id="KW-1185">Reference proteome</keyword>
<proteinExistence type="predicted"/>
<feature type="transmembrane region" description="Helical" evidence="3">
    <location>
        <begin position="261"/>
        <end position="282"/>
    </location>
</feature>
<organism evidence="4 5">
    <name type="scientific">Kitasatospora nipponensis</name>
    <dbReference type="NCBI Taxonomy" id="258049"/>
    <lineage>
        <taxon>Bacteria</taxon>
        <taxon>Bacillati</taxon>
        <taxon>Actinomycetota</taxon>
        <taxon>Actinomycetes</taxon>
        <taxon>Kitasatosporales</taxon>
        <taxon>Streptomycetaceae</taxon>
        <taxon>Kitasatospora</taxon>
    </lineage>
</organism>